<keyword evidence="1" id="KW-1133">Transmembrane helix</keyword>
<keyword evidence="1" id="KW-0472">Membrane</keyword>
<dbReference type="RefSeq" id="WP_098061534.1">
    <property type="nucleotide sequence ID" value="NZ_PDEP01000003.1"/>
</dbReference>
<organism evidence="2 3">
    <name type="scientific">Longimonas halophila</name>
    <dbReference type="NCBI Taxonomy" id="1469170"/>
    <lineage>
        <taxon>Bacteria</taxon>
        <taxon>Pseudomonadati</taxon>
        <taxon>Rhodothermota</taxon>
        <taxon>Rhodothermia</taxon>
        <taxon>Rhodothermales</taxon>
        <taxon>Salisaetaceae</taxon>
        <taxon>Longimonas</taxon>
    </lineage>
</organism>
<dbReference type="EMBL" id="PDEP01000003">
    <property type="protein sequence ID" value="PEN08492.1"/>
    <property type="molecule type" value="Genomic_DNA"/>
</dbReference>
<protein>
    <submittedName>
        <fullName evidence="2">Uncharacterized protein</fullName>
    </submittedName>
</protein>
<evidence type="ECO:0000313" key="2">
    <source>
        <dbReference type="EMBL" id="PEN08492.1"/>
    </source>
</evidence>
<sequence length="186" mass="19964">MRNAWRTLITLLRVARYRRIALGIGTVYLVLFLVALRDITLGGSGVRFATVEWTRMFSPTSPFTFEAIARLTLPGVTVLIAPLNILVGGVLSLLAALNLMVTYVAYNQPSACSFNRSTGVLASLPALLAGGACCAPAIVLILGLQVSSLFITAFQVLIPVAAVLLLITLKLILDRTHPERLSLMDA</sequence>
<dbReference type="OrthoDB" id="10010425at2"/>
<evidence type="ECO:0000313" key="3">
    <source>
        <dbReference type="Proteomes" id="UP000221024"/>
    </source>
</evidence>
<keyword evidence="3" id="KW-1185">Reference proteome</keyword>
<proteinExistence type="predicted"/>
<dbReference type="Proteomes" id="UP000221024">
    <property type="component" value="Unassembled WGS sequence"/>
</dbReference>
<feature type="transmembrane region" description="Helical" evidence="1">
    <location>
        <begin position="118"/>
        <end position="143"/>
    </location>
</feature>
<feature type="transmembrane region" description="Helical" evidence="1">
    <location>
        <begin position="79"/>
        <end position="106"/>
    </location>
</feature>
<name>A0A2H3P2U9_9BACT</name>
<evidence type="ECO:0000256" key="1">
    <source>
        <dbReference type="SAM" id="Phobius"/>
    </source>
</evidence>
<reference evidence="2 3" key="1">
    <citation type="submission" date="2017-10" db="EMBL/GenBank/DDBJ databases">
        <title>Draft genome of Longimonas halophila.</title>
        <authorList>
            <person name="Goh K.M."/>
            <person name="Shamsir M.S."/>
            <person name="Lim S.W."/>
        </authorList>
    </citation>
    <scope>NUCLEOTIDE SEQUENCE [LARGE SCALE GENOMIC DNA]</scope>
    <source>
        <strain evidence="2 3">KCTC 42399</strain>
    </source>
</reference>
<accession>A0A2H3P2U9</accession>
<dbReference type="AlphaFoldDB" id="A0A2H3P2U9"/>
<gene>
    <name evidence="2" type="ORF">CRI93_05130</name>
</gene>
<feature type="transmembrane region" description="Helical" evidence="1">
    <location>
        <begin position="149"/>
        <end position="173"/>
    </location>
</feature>
<feature type="transmembrane region" description="Helical" evidence="1">
    <location>
        <begin position="20"/>
        <end position="36"/>
    </location>
</feature>
<comment type="caution">
    <text evidence="2">The sequence shown here is derived from an EMBL/GenBank/DDBJ whole genome shotgun (WGS) entry which is preliminary data.</text>
</comment>
<keyword evidence="1" id="KW-0812">Transmembrane</keyword>